<dbReference type="PANTHER" id="PTHR47806">
    <property type="entry name" value="50S RIBOSOMAL PROTEIN L3 GLUTAMINE METHYLTRANSFERASE"/>
    <property type="match status" value="1"/>
</dbReference>
<keyword evidence="3 4" id="KW-0949">S-adenosyl-L-methionine</keyword>
<dbReference type="Gene3D" id="1.10.8.10">
    <property type="entry name" value="DNA helicase RuvA subunit, C-terminal domain"/>
    <property type="match status" value="1"/>
</dbReference>
<dbReference type="NCBIfam" id="TIGR03533">
    <property type="entry name" value="L3_gln_methyl"/>
    <property type="match status" value="1"/>
</dbReference>
<gene>
    <name evidence="4" type="primary">prmB</name>
    <name evidence="7" type="ORF">EGC76_03945</name>
</gene>
<dbReference type="GO" id="GO:0005840">
    <property type="term" value="C:ribosome"/>
    <property type="evidence" value="ECO:0007669"/>
    <property type="project" value="UniProtKB-KW"/>
</dbReference>
<protein>
    <recommendedName>
        <fullName evidence="4">Ribosomal protein uL3 glutamine methyltransferase</fullName>
        <shortName evidence="4">uL3 MTase</shortName>
        <ecNumber evidence="4">2.1.1.298</ecNumber>
    </recommendedName>
    <alternativeName>
        <fullName evidence="4">N5-glutamine methyltransferase PrmB</fullName>
    </alternativeName>
</protein>
<dbReference type="InterPro" id="IPR029063">
    <property type="entry name" value="SAM-dependent_MTases_sf"/>
</dbReference>
<dbReference type="GO" id="GO:0032259">
    <property type="term" value="P:methylation"/>
    <property type="evidence" value="ECO:0007669"/>
    <property type="project" value="UniProtKB-KW"/>
</dbReference>
<dbReference type="InterPro" id="IPR002052">
    <property type="entry name" value="DNA_methylase_N6_adenine_CS"/>
</dbReference>
<keyword evidence="7" id="KW-0689">Ribosomal protein</keyword>
<dbReference type="OrthoDB" id="9800643at2"/>
<proteinExistence type="inferred from homology"/>
<evidence type="ECO:0000259" key="5">
    <source>
        <dbReference type="Pfam" id="PF05175"/>
    </source>
</evidence>
<dbReference type="PROSITE" id="PS00092">
    <property type="entry name" value="N6_MTASE"/>
    <property type="match status" value="1"/>
</dbReference>
<sequence>MGQYRTTSENTLTQFLATTVHDALRWAVSAMQRADIYFGHGTDNAYSEAQLLLGHVTELDFGQLEQFQHAHLQAQEWDDFVVLVTARIDERKPAAYLIGQAWFAGLPFMVDERVLVPRSPIAELIDNGFAPWVTEEPARILDLCTGSACIAIACAYAFPDAEVDALDLSVDALAVAEENIAMHGLEERVVPIQSNLYDSVPKQRYDLIVTNPPYVDAEDMADLPDEFRHEPELGLAAGNDGLDLVRTILREAPDHLTETGVLVCEVGNSWVALAEQYPDVPFEWVEFEHGGDGVFVLSYADLVNYHEQF</sequence>
<dbReference type="PIRSF" id="PIRSF037167">
    <property type="entry name" value="Mtase_YfcB_prd"/>
    <property type="match status" value="1"/>
</dbReference>
<dbReference type="GO" id="GO:0036009">
    <property type="term" value="F:protein-glutamine N-methyltransferase activity"/>
    <property type="evidence" value="ECO:0007669"/>
    <property type="project" value="UniProtKB-UniRule"/>
</dbReference>
<comment type="similarity">
    <text evidence="4">Belongs to the protein N5-glutamine methyltransferase family. PrmB subfamily.</text>
</comment>
<feature type="domain" description="Release factor glutamine methyltransferase N-terminal" evidence="6">
    <location>
        <begin position="22"/>
        <end position="99"/>
    </location>
</feature>
<comment type="caution">
    <text evidence="7">The sequence shown here is derived from an EMBL/GenBank/DDBJ whole genome shotgun (WGS) entry which is preliminary data.</text>
</comment>
<comment type="catalytic activity">
    <reaction evidence="4">
        <text>L-glutaminyl-[ribosomal protein uL3] + S-adenosyl-L-methionine = N(5)-methyl-L-glutaminyl-[ribosomal protein uL3] + S-adenosyl-L-homocysteine + H(+)</text>
        <dbReference type="Rhea" id="RHEA:45020"/>
        <dbReference type="Rhea" id="RHEA-COMP:11063"/>
        <dbReference type="Rhea" id="RHEA-COMP:11064"/>
        <dbReference type="ChEBI" id="CHEBI:15378"/>
        <dbReference type="ChEBI" id="CHEBI:30011"/>
        <dbReference type="ChEBI" id="CHEBI:57856"/>
        <dbReference type="ChEBI" id="CHEBI:59789"/>
        <dbReference type="ChEBI" id="CHEBI:61891"/>
        <dbReference type="EC" id="2.1.1.298"/>
    </reaction>
</comment>
<keyword evidence="1 4" id="KW-0489">Methyltransferase</keyword>
<dbReference type="InterPro" id="IPR040758">
    <property type="entry name" value="PrmC_N"/>
</dbReference>
<evidence type="ECO:0000313" key="7">
    <source>
        <dbReference type="EMBL" id="RWU12352.1"/>
    </source>
</evidence>
<dbReference type="EC" id="2.1.1.298" evidence="4"/>
<feature type="domain" description="Methyltransferase small" evidence="5">
    <location>
        <begin position="138"/>
        <end position="219"/>
    </location>
</feature>
<name>A0A443Z6K6_9GAMM</name>
<dbReference type="CDD" id="cd02440">
    <property type="entry name" value="AdoMet_MTases"/>
    <property type="match status" value="1"/>
</dbReference>
<comment type="function">
    <text evidence="4">Methylates ribosomal protein uL3 on a specific glutamine residue.</text>
</comment>
<dbReference type="RefSeq" id="WP_128351718.1">
    <property type="nucleotide sequence ID" value="NZ_CAXBCQ010000032.1"/>
</dbReference>
<dbReference type="HAMAP" id="MF_02125">
    <property type="entry name" value="L3_methyltr_PrmB"/>
    <property type="match status" value="1"/>
</dbReference>
<dbReference type="GO" id="GO:0003676">
    <property type="term" value="F:nucleic acid binding"/>
    <property type="evidence" value="ECO:0007669"/>
    <property type="project" value="InterPro"/>
</dbReference>
<evidence type="ECO:0000313" key="8">
    <source>
        <dbReference type="Proteomes" id="UP000288789"/>
    </source>
</evidence>
<dbReference type="InterPro" id="IPR017127">
    <property type="entry name" value="Ribosome_uL3_MTase"/>
</dbReference>
<dbReference type="Pfam" id="PF05175">
    <property type="entry name" value="MTS"/>
    <property type="match status" value="1"/>
</dbReference>
<keyword evidence="7" id="KW-0687">Ribonucleoprotein</keyword>
<keyword evidence="8" id="KW-1185">Reference proteome</keyword>
<accession>A0A443Z6K6</accession>
<dbReference type="FunFam" id="3.40.50.150:FF:000042">
    <property type="entry name" value="50S ribosomal protein L3 glutamine methyltransferase"/>
    <property type="match status" value="1"/>
</dbReference>
<dbReference type="Pfam" id="PF17827">
    <property type="entry name" value="PrmC_N"/>
    <property type="match status" value="1"/>
</dbReference>
<reference evidence="7 8" key="1">
    <citation type="submission" date="2018-12" db="EMBL/GenBank/DDBJ databases">
        <authorList>
            <person name="Li A."/>
            <person name="Zhang M."/>
            <person name="Zhu H."/>
        </authorList>
    </citation>
    <scope>NUCLEOTIDE SEQUENCE [LARGE SCALE GENOMIC DNA]</scope>
    <source>
        <strain evidence="7 8">R04H25</strain>
    </source>
</reference>
<dbReference type="PANTHER" id="PTHR47806:SF1">
    <property type="entry name" value="RIBOSOMAL PROTEIN UL3 GLUTAMINE METHYLTRANSFERASE"/>
    <property type="match status" value="1"/>
</dbReference>
<evidence type="ECO:0000256" key="1">
    <source>
        <dbReference type="ARBA" id="ARBA00022603"/>
    </source>
</evidence>
<dbReference type="InterPro" id="IPR007848">
    <property type="entry name" value="Small_mtfrase_dom"/>
</dbReference>
<dbReference type="GO" id="GO:0005829">
    <property type="term" value="C:cytosol"/>
    <property type="evidence" value="ECO:0007669"/>
    <property type="project" value="TreeGrafter"/>
</dbReference>
<dbReference type="SUPFAM" id="SSF53335">
    <property type="entry name" value="S-adenosyl-L-methionine-dependent methyltransferases"/>
    <property type="match status" value="1"/>
</dbReference>
<dbReference type="EMBL" id="RSFE01000002">
    <property type="protein sequence ID" value="RWU12352.1"/>
    <property type="molecule type" value="Genomic_DNA"/>
</dbReference>
<dbReference type="Gene3D" id="3.40.50.150">
    <property type="entry name" value="Vaccinia Virus protein VP39"/>
    <property type="match status" value="1"/>
</dbReference>
<evidence type="ECO:0000259" key="6">
    <source>
        <dbReference type="Pfam" id="PF17827"/>
    </source>
</evidence>
<organism evidence="7 8">
    <name type="scientific">Pseudidiomarina gelatinasegens</name>
    <dbReference type="NCBI Taxonomy" id="2487740"/>
    <lineage>
        <taxon>Bacteria</taxon>
        <taxon>Pseudomonadati</taxon>
        <taxon>Pseudomonadota</taxon>
        <taxon>Gammaproteobacteria</taxon>
        <taxon>Alteromonadales</taxon>
        <taxon>Idiomarinaceae</taxon>
        <taxon>Pseudidiomarina</taxon>
    </lineage>
</organism>
<dbReference type="Proteomes" id="UP000288789">
    <property type="component" value="Unassembled WGS sequence"/>
</dbReference>
<dbReference type="AlphaFoldDB" id="A0A443Z6K6"/>
<evidence type="ECO:0000256" key="4">
    <source>
        <dbReference type="HAMAP-Rule" id="MF_02125"/>
    </source>
</evidence>
<keyword evidence="2 4" id="KW-0808">Transferase</keyword>
<dbReference type="NCBIfam" id="TIGR00536">
    <property type="entry name" value="hemK_fam"/>
    <property type="match status" value="1"/>
</dbReference>
<evidence type="ECO:0000256" key="2">
    <source>
        <dbReference type="ARBA" id="ARBA00022679"/>
    </source>
</evidence>
<dbReference type="InterPro" id="IPR004556">
    <property type="entry name" value="HemK-like"/>
</dbReference>
<evidence type="ECO:0000256" key="3">
    <source>
        <dbReference type="ARBA" id="ARBA00022691"/>
    </source>
</evidence>